<dbReference type="InterPro" id="IPR036961">
    <property type="entry name" value="Kinesin_motor_dom_sf"/>
</dbReference>
<evidence type="ECO:0000256" key="1">
    <source>
        <dbReference type="ARBA" id="ARBA00022701"/>
    </source>
</evidence>
<dbReference type="GO" id="GO:0005524">
    <property type="term" value="F:ATP binding"/>
    <property type="evidence" value="ECO:0007669"/>
    <property type="project" value="UniProtKB-UniRule"/>
</dbReference>
<reference evidence="12" key="1">
    <citation type="submission" date="2016-05" db="EMBL/GenBank/DDBJ databases">
        <authorList>
            <person name="Naeem Raeece"/>
        </authorList>
    </citation>
    <scope>NUCLEOTIDE SEQUENCE [LARGE SCALE GENOMIC DNA]</scope>
</reference>
<evidence type="ECO:0000256" key="6">
    <source>
        <dbReference type="ARBA" id="ARBA00068376"/>
    </source>
</evidence>
<keyword evidence="3 7" id="KW-0067">ATP-binding</keyword>
<evidence type="ECO:0000259" key="10">
    <source>
        <dbReference type="PROSITE" id="PS50067"/>
    </source>
</evidence>
<dbReference type="FunFam" id="3.40.850.10:FF:000056">
    <property type="entry name" value="Kinesin-like protein"/>
    <property type="match status" value="1"/>
</dbReference>
<sequence>MEDTNGKRINAYDENEWMQKEESNISKSTSFDIPSASKLAEGICISNRTTENENEYENNNEKASGKDSINGSVKGSEHGSETDGVNYIGDNNTYNDDEDDNINIHKHERIMGESFPSSHVSTSVSNSHMTRLQRVHLANIVEHSFNRNAYIEEVKEKESCTKLQDVMTYEDNNYFDEGAVIDSSSCAYNREQKKKKREIDDEDMIKIYINNVGGSDNGYLNNSSYNNRICNNRSCNNGGDIDCECEHSDFPGKYYDKSRLSPMYRNKASNMEDSFKEVKEEQNLSSVQDLLEDIKLFNSSMKSISDTNNNMSLQDEISKMYSQFASDNNLHSLKAEGEEAEVEEAEVEEAEVEEAEVEEAEVEEVEVEEVEVEEIEVEEGEAEEIVEDVEKRDKLKSASNKYDKRDDVKNVSGASRENKMYSSKRGIQECISNKMTNDYLNEEVAKYRTNVHNDQGNNTKLYMSDMSPLNLKKSETNVISSNQWEKMKKSFCDIENNLLGLGKEKQQFREKSIAQAHACANGNSNTHENIHTQTHAYNVFLMNKNNEDSARHNTFSGSTHEEYLVNDATSPINGTNSPMNETNSPMNENISPMNETNSLMNENISPMNEVSPLSDVSPHFNYLESNDAESLRYSNDLFPSIDYISLHTKCVSLTRRASNKSELTQDDTPNLSYTKCASPKETSYFSSGNSPNISFANNYETKANAQIQKDGFPTVVHPMKSKLTNLNLGKSSCNSPSINYSKEEEQEEDEEISTNLIKITNSELTKIDNSKISSSAKAKTPKNLSRPSSNKAVMMGTVKAIKIKSKGNENVKTPKMAKRNSNSSTTTTTTTTTSAVKTERKGSSSSPTAVVTATTPVSCVNAAGGGSPTNIAGVVGKAQKNEKSSPSGERDVTYNMNVVIRCRPMSVSEKNEGAKNIIKILDNKMVVLLDPSDNSDNVLRQNRSREKKYVFDYVFDENCSQEDVYNNSVKCLIDAVIKGYNSTVFAYGATGAGKTHTIIGYKNEPGIMMMILKDLFEKIKSLQVMHEYKVKCSFIEIYNENICDLLNPSNEYLDLREDPIKGVTVSNIYEVSTTSVEEIMELIHTGNRNRTQEPTDANKTSSRSHGVLQVIVEETEKGQGVYQQTKRGKLCVIDLAGSERASQTNNKGMRMLEGANINRSLLALGNVINALVLRSKGTSKSNFIPFRDSKLTRLLKDSLGGNCKTVMIANISPSHLSYEDTHNTLKYANRAKNIKNVVTSNAIVVKHHLSMYIDLIEKLKNEIEFLKEQLNEKDKMNEYYMSTSSTNYDYYDHLKEYEKNCSKEELINIISVLKRENQKLRNSDGNDVQNGGNHSGVAHNGVAHNGVARNGEAHNGEAHNGEAHGQNCNNITANEYQEEELYRYKEEVNSLKLLNEKLFTDNKSFQAKLQEYLQVSQNLKSLNDEYKKQIDGFKVLIYNHDINHIQIKKKLDDLKKKYAQVVYSSVQQCRVVYSSVQQCRESTEDKENDDTSEKWKYDLTKLLNERKKIKMIILDLERKLIEDKEININKYSDEDIKLLRESVILNRSTNAICIKASLDQQLKMNISKTNDIIKELPNKVKDEKMKNFLYLFYTNKVLLQDKEELQDSVCNDEHTNEDSVCNDEHTNEDSVCNDEHTNEDSACNNELKNPLKCDTTSTEICSMNNTTGCSIITKMKKKKKKKEPNKKNKMENKLTTNLQ</sequence>
<keyword evidence="4 8" id="KW-0175">Coiled coil</keyword>
<keyword evidence="1" id="KW-0493">Microtubule</keyword>
<feature type="compositionally biased region" description="Basic and acidic residues" evidence="9">
    <location>
        <begin position="1351"/>
        <end position="1362"/>
    </location>
</feature>
<feature type="region of interest" description="Disordered" evidence="9">
    <location>
        <begin position="808"/>
        <end position="849"/>
    </location>
</feature>
<feature type="coiled-coil region" evidence="8">
    <location>
        <begin position="328"/>
        <end position="392"/>
    </location>
</feature>
<feature type="binding site" evidence="7">
    <location>
        <begin position="988"/>
        <end position="995"/>
    </location>
    <ligand>
        <name>ATP</name>
        <dbReference type="ChEBI" id="CHEBI:30616"/>
    </ligand>
</feature>
<dbReference type="GO" id="GO:0007018">
    <property type="term" value="P:microtubule-based movement"/>
    <property type="evidence" value="ECO:0007669"/>
    <property type="project" value="InterPro"/>
</dbReference>
<evidence type="ECO:0000313" key="12">
    <source>
        <dbReference type="Proteomes" id="UP000078597"/>
    </source>
</evidence>
<dbReference type="GO" id="GO:0005874">
    <property type="term" value="C:microtubule"/>
    <property type="evidence" value="ECO:0007669"/>
    <property type="project" value="UniProtKB-KW"/>
</dbReference>
<dbReference type="PRINTS" id="PR00380">
    <property type="entry name" value="KINESINHEAVY"/>
</dbReference>
<dbReference type="SUPFAM" id="SSF52540">
    <property type="entry name" value="P-loop containing nucleoside triphosphate hydrolases"/>
    <property type="match status" value="1"/>
</dbReference>
<feature type="region of interest" description="Disordered" evidence="9">
    <location>
        <begin position="1676"/>
        <end position="1699"/>
    </location>
</feature>
<feature type="region of interest" description="Disordered" evidence="9">
    <location>
        <begin position="47"/>
        <end position="96"/>
    </location>
</feature>
<feature type="coiled-coil region" evidence="8">
    <location>
        <begin position="1249"/>
        <end position="1276"/>
    </location>
</feature>
<dbReference type="InterPro" id="IPR027417">
    <property type="entry name" value="P-loop_NTPase"/>
</dbReference>
<feature type="compositionally biased region" description="Polar residues" evidence="9">
    <location>
        <begin position="1086"/>
        <end position="1104"/>
    </location>
</feature>
<organism evidence="11 12">
    <name type="scientific">Plasmodium malariae</name>
    <dbReference type="NCBI Taxonomy" id="5858"/>
    <lineage>
        <taxon>Eukaryota</taxon>
        <taxon>Sar</taxon>
        <taxon>Alveolata</taxon>
        <taxon>Apicomplexa</taxon>
        <taxon>Aconoidasida</taxon>
        <taxon>Haemosporida</taxon>
        <taxon>Plasmodiidae</taxon>
        <taxon>Plasmodium</taxon>
        <taxon>Plasmodium (Plasmodium)</taxon>
    </lineage>
</organism>
<evidence type="ECO:0000313" key="11">
    <source>
        <dbReference type="EMBL" id="SBS92872.1"/>
    </source>
</evidence>
<dbReference type="Proteomes" id="UP000078597">
    <property type="component" value="Unassembled WGS sequence"/>
</dbReference>
<dbReference type="GO" id="GO:0008017">
    <property type="term" value="F:microtubule binding"/>
    <property type="evidence" value="ECO:0007669"/>
    <property type="project" value="InterPro"/>
</dbReference>
<evidence type="ECO:0000256" key="4">
    <source>
        <dbReference type="ARBA" id="ARBA00023054"/>
    </source>
</evidence>
<dbReference type="InterPro" id="IPR001752">
    <property type="entry name" value="Kinesin_motor_dom"/>
</dbReference>
<dbReference type="EMBL" id="FLQW01002280">
    <property type="protein sequence ID" value="SBS92872.1"/>
    <property type="molecule type" value="Genomic_DNA"/>
</dbReference>
<feature type="region of interest" description="Disordered" evidence="9">
    <location>
        <begin position="1085"/>
        <end position="1104"/>
    </location>
</feature>
<evidence type="ECO:0000256" key="7">
    <source>
        <dbReference type="PROSITE-ProRule" id="PRU00283"/>
    </source>
</evidence>
<feature type="domain" description="Kinesin motor" evidence="10">
    <location>
        <begin position="895"/>
        <end position="1234"/>
    </location>
</feature>
<feature type="region of interest" description="Disordered" evidence="9">
    <location>
        <begin position="568"/>
        <end position="600"/>
    </location>
</feature>
<evidence type="ECO:0000256" key="3">
    <source>
        <dbReference type="ARBA" id="ARBA00022840"/>
    </source>
</evidence>
<feature type="coiled-coil region" evidence="8">
    <location>
        <begin position="1499"/>
        <end position="1534"/>
    </location>
</feature>
<protein>
    <recommendedName>
        <fullName evidence="6">Kinesin-like protein KIN-8B</fullName>
    </recommendedName>
</protein>
<dbReference type="PANTHER" id="PTHR47968">
    <property type="entry name" value="CENTROMERE PROTEIN E"/>
    <property type="match status" value="1"/>
</dbReference>
<proteinExistence type="inferred from homology"/>
<dbReference type="CDD" id="cd01370">
    <property type="entry name" value="KISc_KIP3_like"/>
    <property type="match status" value="1"/>
</dbReference>
<dbReference type="PROSITE" id="PS50067">
    <property type="entry name" value="KINESIN_MOTOR_2"/>
    <property type="match status" value="1"/>
</dbReference>
<keyword evidence="2 7" id="KW-0547">Nucleotide-binding</keyword>
<dbReference type="PROSITE" id="PS00411">
    <property type="entry name" value="KINESIN_MOTOR_1"/>
    <property type="match status" value="1"/>
</dbReference>
<feature type="compositionally biased region" description="Low complexity" evidence="9">
    <location>
        <begin position="820"/>
        <end position="834"/>
    </location>
</feature>
<dbReference type="PANTHER" id="PTHR47968:SF13">
    <property type="entry name" value="KINESIN-LIKE PROTEIN KIF19 ISOFORM X1"/>
    <property type="match status" value="1"/>
</dbReference>
<keyword evidence="5 7" id="KW-0505">Motor protein</keyword>
<dbReference type="VEuPathDB" id="PlasmoDB:PmUG01_02013000"/>
<dbReference type="Pfam" id="PF00225">
    <property type="entry name" value="Kinesin"/>
    <property type="match status" value="1"/>
</dbReference>
<name>A0A1A8WNH9_PLAMA</name>
<evidence type="ECO:0000256" key="5">
    <source>
        <dbReference type="ARBA" id="ARBA00023175"/>
    </source>
</evidence>
<comment type="similarity">
    <text evidence="7">Belongs to the TRAFAC class myosin-kinesin ATPase superfamily. Kinesin family.</text>
</comment>
<feature type="region of interest" description="Disordered" evidence="9">
    <location>
        <begin position="1321"/>
        <end position="1369"/>
    </location>
</feature>
<accession>A0A1A8WNH9</accession>
<evidence type="ECO:0000256" key="2">
    <source>
        <dbReference type="ARBA" id="ARBA00022741"/>
    </source>
</evidence>
<evidence type="ECO:0000256" key="9">
    <source>
        <dbReference type="SAM" id="MobiDB-lite"/>
    </source>
</evidence>
<dbReference type="GO" id="GO:0003777">
    <property type="term" value="F:microtubule motor activity"/>
    <property type="evidence" value="ECO:0007669"/>
    <property type="project" value="InterPro"/>
</dbReference>
<gene>
    <name evidence="11" type="ORF">PMALA_037600</name>
</gene>
<dbReference type="InterPro" id="IPR027640">
    <property type="entry name" value="Kinesin-like_fam"/>
</dbReference>
<dbReference type="Gene3D" id="3.40.850.10">
    <property type="entry name" value="Kinesin motor domain"/>
    <property type="match status" value="1"/>
</dbReference>
<dbReference type="SMART" id="SM00129">
    <property type="entry name" value="KISc"/>
    <property type="match status" value="1"/>
</dbReference>
<dbReference type="InterPro" id="IPR019821">
    <property type="entry name" value="Kinesin_motor_CS"/>
</dbReference>
<evidence type="ECO:0000256" key="8">
    <source>
        <dbReference type="SAM" id="Coils"/>
    </source>
</evidence>